<proteinExistence type="predicted"/>
<dbReference type="EMBL" id="JAKUCV010003481">
    <property type="protein sequence ID" value="KAJ4838768.1"/>
    <property type="molecule type" value="Genomic_DNA"/>
</dbReference>
<dbReference type="PANTHER" id="PTHR31286:SF181">
    <property type="entry name" value="ZINC KNUCKLE (CCHC-TYPE) FAMILY PROTEIN"/>
    <property type="match status" value="1"/>
</dbReference>
<dbReference type="Proteomes" id="UP001141552">
    <property type="component" value="Unassembled WGS sequence"/>
</dbReference>
<gene>
    <name evidence="2" type="ORF">Tsubulata_040790</name>
</gene>
<organism evidence="2 3">
    <name type="scientific">Turnera subulata</name>
    <dbReference type="NCBI Taxonomy" id="218843"/>
    <lineage>
        <taxon>Eukaryota</taxon>
        <taxon>Viridiplantae</taxon>
        <taxon>Streptophyta</taxon>
        <taxon>Embryophyta</taxon>
        <taxon>Tracheophyta</taxon>
        <taxon>Spermatophyta</taxon>
        <taxon>Magnoliopsida</taxon>
        <taxon>eudicotyledons</taxon>
        <taxon>Gunneridae</taxon>
        <taxon>Pentapetalae</taxon>
        <taxon>rosids</taxon>
        <taxon>fabids</taxon>
        <taxon>Malpighiales</taxon>
        <taxon>Passifloraceae</taxon>
        <taxon>Turnera</taxon>
    </lineage>
</organism>
<sequence length="501" mass="54189">MSPSPLFSATGTVCGKSSLVMDLGKLVLPNPNSSSALNSKGKSVISVQQPVSFASKTDHTLVPEPPDAIPSTLCSGEAPTPVEAAGLGSMATMPVLKQGEMVSNSTSANGSTSDESTLWSKVVSNSTPQLSFMKPVFNDDCSALCIPPELLEIGRKKYQLCLVGQFVGTAPKIGLIHAILNKLWGRDGAISVSLYKDGLFLFQLPNEATYLRALYRGPWHVGGVPLMLWPWSSSAQKLDLSSSCFPVWLKLKHVPLELLTKEGLSYLASTLGTPLHTDRDCSKLFNNDCANVCVKVDFSKPLLHELKLDLNGEIVTIDVIYSWKPLFCDVCKNWGHHELVCPSKKAVKKWIPKAISNDLASVSNHAAVDLKACPSKSSVIDVQPAVPTMQHASVQPTDSVQKQQASSTDVVTHYSTTSSVPIQTDSVSLLSAPNEVSDSVSESLIPSIAPVLIPQTTKPQQPAKPRPRRGREVELMLTQKCDKGFLQLYLVKSWMFPGSER</sequence>
<reference evidence="2" key="1">
    <citation type="submission" date="2022-02" db="EMBL/GenBank/DDBJ databases">
        <authorList>
            <person name="Henning P.M."/>
            <person name="McCubbin A.G."/>
            <person name="Shore J.S."/>
        </authorList>
    </citation>
    <scope>NUCLEOTIDE SEQUENCE</scope>
    <source>
        <strain evidence="2">F60SS</strain>
        <tissue evidence="2">Leaves</tissue>
    </source>
</reference>
<accession>A0A9Q0JEK0</accession>
<evidence type="ECO:0000313" key="2">
    <source>
        <dbReference type="EMBL" id="KAJ4838768.1"/>
    </source>
</evidence>
<comment type="caution">
    <text evidence="2">The sequence shown here is derived from an EMBL/GenBank/DDBJ whole genome shotgun (WGS) entry which is preliminary data.</text>
</comment>
<reference evidence="2" key="2">
    <citation type="journal article" date="2023" name="Plants (Basel)">
        <title>Annotation of the Turnera subulata (Passifloraceae) Draft Genome Reveals the S-Locus Evolved after the Divergence of Turneroideae from Passifloroideae in a Stepwise Manner.</title>
        <authorList>
            <person name="Henning P.M."/>
            <person name="Roalson E.H."/>
            <person name="Mir W."/>
            <person name="McCubbin A.G."/>
            <person name="Shore J.S."/>
        </authorList>
    </citation>
    <scope>NUCLEOTIDE SEQUENCE</scope>
    <source>
        <strain evidence="2">F60SS</strain>
    </source>
</reference>
<protein>
    <recommendedName>
        <fullName evidence="1">DUF4283 domain-containing protein</fullName>
    </recommendedName>
</protein>
<dbReference type="InterPro" id="IPR040256">
    <property type="entry name" value="At4g02000-like"/>
</dbReference>
<evidence type="ECO:0000259" key="1">
    <source>
        <dbReference type="Pfam" id="PF14111"/>
    </source>
</evidence>
<dbReference type="InterPro" id="IPR025558">
    <property type="entry name" value="DUF4283"/>
</dbReference>
<dbReference type="PANTHER" id="PTHR31286">
    <property type="entry name" value="GLYCINE-RICH CELL WALL STRUCTURAL PROTEIN 1.8-LIKE"/>
    <property type="match status" value="1"/>
</dbReference>
<evidence type="ECO:0000313" key="3">
    <source>
        <dbReference type="Proteomes" id="UP001141552"/>
    </source>
</evidence>
<dbReference type="Pfam" id="PF14111">
    <property type="entry name" value="DUF4283"/>
    <property type="match status" value="1"/>
</dbReference>
<keyword evidence="3" id="KW-1185">Reference proteome</keyword>
<dbReference type="AlphaFoldDB" id="A0A9Q0JEK0"/>
<dbReference type="OrthoDB" id="1751344at2759"/>
<name>A0A9Q0JEK0_9ROSI</name>
<feature type="domain" description="DUF4283" evidence="1">
    <location>
        <begin position="157"/>
        <end position="234"/>
    </location>
</feature>